<feature type="compositionally biased region" description="Acidic residues" evidence="1">
    <location>
        <begin position="240"/>
        <end position="251"/>
    </location>
</feature>
<proteinExistence type="predicted"/>
<gene>
    <name evidence="2" type="ORF">CVT24_004785</name>
</gene>
<evidence type="ECO:0000313" key="2">
    <source>
        <dbReference type="EMBL" id="PPQ63555.1"/>
    </source>
</evidence>
<dbReference type="SUPFAM" id="SSF52047">
    <property type="entry name" value="RNI-like"/>
    <property type="match status" value="1"/>
</dbReference>
<evidence type="ECO:0000313" key="3">
    <source>
        <dbReference type="Proteomes" id="UP000284842"/>
    </source>
</evidence>
<organism evidence="2 3">
    <name type="scientific">Panaeolus cyanescens</name>
    <dbReference type="NCBI Taxonomy" id="181874"/>
    <lineage>
        <taxon>Eukaryota</taxon>
        <taxon>Fungi</taxon>
        <taxon>Dikarya</taxon>
        <taxon>Basidiomycota</taxon>
        <taxon>Agaricomycotina</taxon>
        <taxon>Agaricomycetes</taxon>
        <taxon>Agaricomycetidae</taxon>
        <taxon>Agaricales</taxon>
        <taxon>Agaricineae</taxon>
        <taxon>Galeropsidaceae</taxon>
        <taxon>Panaeolus</taxon>
    </lineage>
</organism>
<evidence type="ECO:0008006" key="4">
    <source>
        <dbReference type="Google" id="ProtNLM"/>
    </source>
</evidence>
<keyword evidence="3" id="KW-1185">Reference proteome</keyword>
<feature type="region of interest" description="Disordered" evidence="1">
    <location>
        <begin position="236"/>
        <end position="256"/>
    </location>
</feature>
<dbReference type="Proteomes" id="UP000284842">
    <property type="component" value="Unassembled WGS sequence"/>
</dbReference>
<dbReference type="EMBL" id="NHTK01006119">
    <property type="protein sequence ID" value="PPQ63555.1"/>
    <property type="molecule type" value="Genomic_DNA"/>
</dbReference>
<evidence type="ECO:0000256" key="1">
    <source>
        <dbReference type="SAM" id="MobiDB-lite"/>
    </source>
</evidence>
<dbReference type="OrthoDB" id="2920796at2759"/>
<protein>
    <recommendedName>
        <fullName evidence="4">F-box domain-containing protein</fullName>
    </recommendedName>
</protein>
<sequence>MFSQLSPELLQEILENVFDHSTLWNICLVGNRTIFSIAKKLYWKEIHWRWNAALLGYEAEDKEKCKRYQQQLVDYCSNEERVKAARSINLEFFGEFSGDYSSEFFDILEEEIPKFVNVTHLCINASGLVVEFPSAQNFGVIIHRLPSIISLRLEGCRAQEKDFEARLYLPKLQGLELWYCDPEYTNFARDAPKLYVLEVMTGDGEQWWRDEKHGVGTFGGYDDNASTFSSHSLLRKLEPDSDEEDEDEDRDGEQPREMKALERLAIRCDCVEKCWDAIAITIYIEQAIPHPDLEELIIHTPLRERDYRSIIEYLVAPSLEVFYTTIWEELPTFDNPRTPTTAQISFAEFPVLSELWLPCKGLDVDIVFDHFALQDNASLSTLYFNENDAENVDYISLTRQYAQRLPKLRHVAWKDRKFCRIKREADGQVSDVLDKEWKSPPWLVFRGIGSWWEDL</sequence>
<comment type="caution">
    <text evidence="2">The sequence shown here is derived from an EMBL/GenBank/DDBJ whole genome shotgun (WGS) entry which is preliminary data.</text>
</comment>
<dbReference type="InParanoid" id="A0A409VD77"/>
<dbReference type="AlphaFoldDB" id="A0A409VD77"/>
<name>A0A409VD77_9AGAR</name>
<reference evidence="2 3" key="1">
    <citation type="journal article" date="2018" name="Evol. Lett.">
        <title>Horizontal gene cluster transfer increased hallucinogenic mushroom diversity.</title>
        <authorList>
            <person name="Reynolds H.T."/>
            <person name="Vijayakumar V."/>
            <person name="Gluck-Thaler E."/>
            <person name="Korotkin H.B."/>
            <person name="Matheny P.B."/>
            <person name="Slot J.C."/>
        </authorList>
    </citation>
    <scope>NUCLEOTIDE SEQUENCE [LARGE SCALE GENOMIC DNA]</scope>
    <source>
        <strain evidence="2 3">2629</strain>
    </source>
</reference>
<accession>A0A409VD77</accession>